<evidence type="ECO:0000313" key="5">
    <source>
        <dbReference type="EMBL" id="ANU07339.1"/>
    </source>
</evidence>
<proteinExistence type="inferred from homology"/>
<sequence>MAGAVSGPSVACFGEILLRYSPMGGRSLASSDAMEVHVGGAEANVAAALASLGHPARMVSTVPDNPVGDRALRELRAHGVDCASIVRNGGRMGAYFYDPPAGPVAAGVTYDREGSAFAMAGRRAYDMEATLDGAGHLHLSGINLAVSEESAEAAIALAELAGRKGIAISFDGNFRPALWARTSRRPRPLIGRLVSMADLFFGNHKDIALLLEAEFSGDGPERRREAALAALEAFPNLKAIASTARHVHDSSTHSITARIDTAESSAEAPERRLTGILDRIGTGDAFAAGVLHGWLTDSADLDLAVRSGSALAAIKHYRPGDITTVSRTELDLAMEGARDVRR</sequence>
<dbReference type="GO" id="GO:0008673">
    <property type="term" value="F:2-dehydro-3-deoxygluconokinase activity"/>
    <property type="evidence" value="ECO:0007669"/>
    <property type="project" value="UniProtKB-EC"/>
</dbReference>
<dbReference type="PANTHER" id="PTHR43320">
    <property type="entry name" value="SUGAR KINASE"/>
    <property type="match status" value="1"/>
</dbReference>
<keyword evidence="6" id="KW-1185">Reference proteome</keyword>
<dbReference type="Proteomes" id="UP000092698">
    <property type="component" value="Chromosome"/>
</dbReference>
<accession>A0A1C7D794</accession>
<comment type="similarity">
    <text evidence="1">Belongs to the carbohydrate kinase PfkB family.</text>
</comment>
<dbReference type="Pfam" id="PF00294">
    <property type="entry name" value="PfkB"/>
    <property type="match status" value="1"/>
</dbReference>
<dbReference type="STRING" id="645517.A6F65_01030"/>
<protein>
    <submittedName>
        <fullName evidence="5">2-dehydro-3-deoxygluconokinase</fullName>
        <ecNumber evidence="5">2.7.1.45</ecNumber>
    </submittedName>
</protein>
<dbReference type="PATRIC" id="fig|645517.4.peg.1024"/>
<dbReference type="KEGG" id="anh:A6F65_01030"/>
<organism evidence="5 6">
    <name type="scientific">Paraurantiacibacter namhicola</name>
    <dbReference type="NCBI Taxonomy" id="645517"/>
    <lineage>
        <taxon>Bacteria</taxon>
        <taxon>Pseudomonadati</taxon>
        <taxon>Pseudomonadota</taxon>
        <taxon>Alphaproteobacteria</taxon>
        <taxon>Sphingomonadales</taxon>
        <taxon>Erythrobacteraceae</taxon>
        <taxon>Paraurantiacibacter</taxon>
    </lineage>
</organism>
<keyword evidence="3 5" id="KW-0418">Kinase</keyword>
<evidence type="ECO:0000259" key="4">
    <source>
        <dbReference type="Pfam" id="PF00294"/>
    </source>
</evidence>
<dbReference type="EC" id="2.7.1.45" evidence="5"/>
<keyword evidence="2 5" id="KW-0808">Transferase</keyword>
<dbReference type="SUPFAM" id="SSF53613">
    <property type="entry name" value="Ribokinase-like"/>
    <property type="match status" value="1"/>
</dbReference>
<dbReference type="InterPro" id="IPR029056">
    <property type="entry name" value="Ribokinase-like"/>
</dbReference>
<dbReference type="InterPro" id="IPR011611">
    <property type="entry name" value="PfkB_dom"/>
</dbReference>
<evidence type="ECO:0000256" key="1">
    <source>
        <dbReference type="ARBA" id="ARBA00010688"/>
    </source>
</evidence>
<name>A0A1C7D794_9SPHN</name>
<evidence type="ECO:0000313" key="6">
    <source>
        <dbReference type="Proteomes" id="UP000092698"/>
    </source>
</evidence>
<evidence type="ECO:0000256" key="2">
    <source>
        <dbReference type="ARBA" id="ARBA00022679"/>
    </source>
</evidence>
<reference evidence="5 6" key="1">
    <citation type="submission" date="2016-07" db="EMBL/GenBank/DDBJ databases">
        <title>Complete genome sequence of Altererythrobacter namhicola JCM 16345T, containing esterase-encoding genes.</title>
        <authorList>
            <person name="Cheng H."/>
            <person name="Wu Y.-H."/>
            <person name="Jian S.-L."/>
            <person name="Huo Y.-Y."/>
            <person name="Wang C.-S."/>
            <person name="Xu X.-W."/>
        </authorList>
    </citation>
    <scope>NUCLEOTIDE SEQUENCE [LARGE SCALE GENOMIC DNA]</scope>
    <source>
        <strain evidence="5 6">JCM 16345</strain>
    </source>
</reference>
<dbReference type="PANTHER" id="PTHR43320:SF2">
    <property type="entry name" value="2-DEHYDRO-3-DEOXYGLUCONOKINASE_2-DEHYDRO-3-DEOXYGALACTONOKINASE"/>
    <property type="match status" value="1"/>
</dbReference>
<dbReference type="Gene3D" id="3.40.1190.20">
    <property type="match status" value="1"/>
</dbReference>
<dbReference type="AlphaFoldDB" id="A0A1C7D794"/>
<dbReference type="OrthoDB" id="9776822at2"/>
<feature type="domain" description="Carbohydrate kinase PfkB" evidence="4">
    <location>
        <begin position="9"/>
        <end position="324"/>
    </location>
</feature>
<dbReference type="InterPro" id="IPR052700">
    <property type="entry name" value="Carb_kinase_PfkB-like"/>
</dbReference>
<dbReference type="EMBL" id="CP016545">
    <property type="protein sequence ID" value="ANU07339.1"/>
    <property type="molecule type" value="Genomic_DNA"/>
</dbReference>
<gene>
    <name evidence="5" type="primary">kdgK</name>
    <name evidence="5" type="ORF">A6F65_01030</name>
</gene>
<evidence type="ECO:0000256" key="3">
    <source>
        <dbReference type="ARBA" id="ARBA00022777"/>
    </source>
</evidence>
<dbReference type="CDD" id="cd01166">
    <property type="entry name" value="KdgK"/>
    <property type="match status" value="1"/>
</dbReference>